<evidence type="ECO:0000313" key="2">
    <source>
        <dbReference type="Proteomes" id="UP000887159"/>
    </source>
</evidence>
<name>A0A8X6RNS1_TRICX</name>
<dbReference type="EMBL" id="BMAU01021201">
    <property type="protein sequence ID" value="GFX97835.1"/>
    <property type="molecule type" value="Genomic_DNA"/>
</dbReference>
<gene>
    <name evidence="1" type="ORF">TNCV_4904861</name>
</gene>
<dbReference type="AlphaFoldDB" id="A0A8X6RNS1"/>
<proteinExistence type="predicted"/>
<accession>A0A8X6RNS1</accession>
<evidence type="ECO:0008006" key="3">
    <source>
        <dbReference type="Google" id="ProtNLM"/>
    </source>
</evidence>
<sequence length="219" mass="24431">MIDVTFGANWEASFGTLKSHARTNNSKLWSIAKSLSRDRPQVEVCNTILTEDGFPPNEDKATANVLGSHYQKISRPTFNKADKNTQKQAKLAVHKCRSSDHGEPVLLADFSRHELLLVLNALYPKKSPWPDNIYGVMITHLGPRVIRVKYNKSLSKDFLISQGVSQGSVLSPTLFSVLLAGVEKLFTENSSIGLFVDSIVLWYSSHDILRLLRLILPSV</sequence>
<keyword evidence="2" id="KW-1185">Reference proteome</keyword>
<protein>
    <recommendedName>
        <fullName evidence="3">RNA-directed DNA polymerase from mobile element jockey</fullName>
    </recommendedName>
</protein>
<reference evidence="1" key="1">
    <citation type="submission" date="2020-08" db="EMBL/GenBank/DDBJ databases">
        <title>Multicomponent nature underlies the extraordinary mechanical properties of spider dragline silk.</title>
        <authorList>
            <person name="Kono N."/>
            <person name="Nakamura H."/>
            <person name="Mori M."/>
            <person name="Yoshida Y."/>
            <person name="Ohtoshi R."/>
            <person name="Malay A.D."/>
            <person name="Moran D.A.P."/>
            <person name="Tomita M."/>
            <person name="Numata K."/>
            <person name="Arakawa K."/>
        </authorList>
    </citation>
    <scope>NUCLEOTIDE SEQUENCE</scope>
</reference>
<evidence type="ECO:0000313" key="1">
    <source>
        <dbReference type="EMBL" id="GFX97835.1"/>
    </source>
</evidence>
<comment type="caution">
    <text evidence="1">The sequence shown here is derived from an EMBL/GenBank/DDBJ whole genome shotgun (WGS) entry which is preliminary data.</text>
</comment>
<dbReference type="Proteomes" id="UP000887159">
    <property type="component" value="Unassembled WGS sequence"/>
</dbReference>
<organism evidence="1 2">
    <name type="scientific">Trichonephila clavipes</name>
    <name type="common">Golden silk orbweaver</name>
    <name type="synonym">Nephila clavipes</name>
    <dbReference type="NCBI Taxonomy" id="2585209"/>
    <lineage>
        <taxon>Eukaryota</taxon>
        <taxon>Metazoa</taxon>
        <taxon>Ecdysozoa</taxon>
        <taxon>Arthropoda</taxon>
        <taxon>Chelicerata</taxon>
        <taxon>Arachnida</taxon>
        <taxon>Araneae</taxon>
        <taxon>Araneomorphae</taxon>
        <taxon>Entelegynae</taxon>
        <taxon>Araneoidea</taxon>
        <taxon>Nephilidae</taxon>
        <taxon>Trichonephila</taxon>
    </lineage>
</organism>